<dbReference type="GO" id="GO:0008671">
    <property type="term" value="F:2-dehydro-3-deoxygalactonokinase activity"/>
    <property type="evidence" value="ECO:0007669"/>
    <property type="project" value="InterPro"/>
</dbReference>
<accession>A0A4Q8LFG2</accession>
<keyword evidence="1" id="KW-0418">Kinase</keyword>
<gene>
    <name evidence="1" type="ORF">EA661_15120</name>
</gene>
<protein>
    <submittedName>
        <fullName evidence="1">2-dehydro-3-deoxygalactonokinase</fullName>
    </submittedName>
</protein>
<keyword evidence="1" id="KW-0808">Transferase</keyword>
<evidence type="ECO:0000313" key="1">
    <source>
        <dbReference type="EMBL" id="TAA27445.1"/>
    </source>
</evidence>
<dbReference type="EMBL" id="SHMB01000006">
    <property type="protein sequence ID" value="TAA27445.1"/>
    <property type="molecule type" value="Genomic_DNA"/>
</dbReference>
<dbReference type="GO" id="GO:0034194">
    <property type="term" value="P:D-galactonate catabolic process"/>
    <property type="evidence" value="ECO:0007669"/>
    <property type="project" value="InterPro"/>
</dbReference>
<dbReference type="InterPro" id="IPR042258">
    <property type="entry name" value="DGOK_N"/>
</dbReference>
<proteinExistence type="predicted"/>
<dbReference type="Gene3D" id="3.30.420.310">
    <property type="entry name" value="2-keto-3-deoxy-galactonokinase, C-terminal domain"/>
    <property type="match status" value="1"/>
</dbReference>
<dbReference type="AlphaFoldDB" id="A0A4Q8LFG2"/>
<sequence>MIAIDWGSSSLRAWRLDANGAAVDTRRADLGALGHGAATPALLADALQGWDDTELLLCGMVGARGGWSDAPYLPCPATPGALAQALQEVPTQGTALQGRRARIVPGVRGGSQALPDVMRGEETQIVGLLSQCPDAAQVCLPGTHSKWVSLQAGAIASVHTAMTGESYALYRQHSMLARSMPPTSEPEAFDADAFAAGVRRSGEPGGLLHHLFGVRTLGLFDRLGPAQAPAYLSGLLIGHEVRAQLPLRAPVHLIGGPTLGARYRQAFDLLGIDSHLHGEDLAACGLFHLTR</sequence>
<dbReference type="InterPro" id="IPR042257">
    <property type="entry name" value="DGOK_C"/>
</dbReference>
<comment type="caution">
    <text evidence="1">The sequence shown here is derived from an EMBL/GenBank/DDBJ whole genome shotgun (WGS) entry which is preliminary data.</text>
</comment>
<dbReference type="Proteomes" id="UP000291286">
    <property type="component" value="Unassembled WGS sequence"/>
</dbReference>
<reference evidence="1 2" key="1">
    <citation type="submission" date="2019-02" db="EMBL/GenBank/DDBJ databases">
        <title>WGS of Pseudoxanthomonas species novum from clinical isolates.</title>
        <authorList>
            <person name="Bernier A.-M."/>
            <person name="Bernard K."/>
            <person name="Vachon A."/>
        </authorList>
    </citation>
    <scope>NUCLEOTIDE SEQUENCE [LARGE SCALE GENOMIC DNA]</scope>
    <source>
        <strain evidence="1 2">NML171202</strain>
    </source>
</reference>
<dbReference type="Pfam" id="PF05035">
    <property type="entry name" value="DGOK"/>
    <property type="match status" value="1"/>
</dbReference>
<dbReference type="RefSeq" id="WP_130520172.1">
    <property type="nucleotide sequence ID" value="NZ_SHMA01000001.1"/>
</dbReference>
<organism evidence="1 2">
    <name type="scientific">Pseudoxanthomonas winnipegensis</name>
    <dbReference type="NCBI Taxonomy" id="2480810"/>
    <lineage>
        <taxon>Bacteria</taxon>
        <taxon>Pseudomonadati</taxon>
        <taxon>Pseudomonadota</taxon>
        <taxon>Gammaproteobacteria</taxon>
        <taxon>Lysobacterales</taxon>
        <taxon>Lysobacteraceae</taxon>
        <taxon>Pseudoxanthomonas</taxon>
    </lineage>
</organism>
<dbReference type="Gene3D" id="3.30.420.300">
    <property type="entry name" value="2-keto-3-deoxy-galactonokinase, substrate binding domain"/>
    <property type="match status" value="1"/>
</dbReference>
<dbReference type="InterPro" id="IPR007729">
    <property type="entry name" value="DGOK"/>
</dbReference>
<name>A0A4Q8LFG2_9GAMM</name>
<evidence type="ECO:0000313" key="2">
    <source>
        <dbReference type="Proteomes" id="UP000291286"/>
    </source>
</evidence>